<organism evidence="3 4">
    <name type="scientific">Metarhizobium album</name>
    <dbReference type="NCBI Taxonomy" id="2182425"/>
    <lineage>
        <taxon>Bacteria</taxon>
        <taxon>Pseudomonadati</taxon>
        <taxon>Pseudomonadota</taxon>
        <taxon>Alphaproteobacteria</taxon>
        <taxon>Hyphomicrobiales</taxon>
        <taxon>Rhizobiaceae</taxon>
        <taxon>Metarhizobium</taxon>
    </lineage>
</organism>
<dbReference type="OrthoDB" id="7586109at2"/>
<evidence type="ECO:0000259" key="2">
    <source>
        <dbReference type="Pfam" id="PF09557"/>
    </source>
</evidence>
<accession>A0A2U2DKW0</accession>
<reference evidence="3 4" key="1">
    <citation type="submission" date="2018-05" db="EMBL/GenBank/DDBJ databases">
        <title>The draft genome of strain NS-104.</title>
        <authorList>
            <person name="Hang P."/>
            <person name="Jiang J."/>
        </authorList>
    </citation>
    <scope>NUCLEOTIDE SEQUENCE [LARGE SCALE GENOMIC DNA]</scope>
    <source>
        <strain evidence="3 4">NS-104</strain>
    </source>
</reference>
<evidence type="ECO:0000313" key="4">
    <source>
        <dbReference type="Proteomes" id="UP000245252"/>
    </source>
</evidence>
<dbReference type="EMBL" id="QFBC01000013">
    <property type="protein sequence ID" value="PWE53945.1"/>
    <property type="molecule type" value="Genomic_DNA"/>
</dbReference>
<dbReference type="InterPro" id="IPR019060">
    <property type="entry name" value="DUF2382"/>
</dbReference>
<dbReference type="Pfam" id="PF09557">
    <property type="entry name" value="DUF2382"/>
    <property type="match status" value="1"/>
</dbReference>
<gene>
    <name evidence="3" type="ORF">DEM27_23835</name>
</gene>
<protein>
    <recommendedName>
        <fullName evidence="2">DUF2382 domain-containing protein</fullName>
    </recommendedName>
</protein>
<feature type="coiled-coil region" evidence="1">
    <location>
        <begin position="37"/>
        <end position="64"/>
    </location>
</feature>
<keyword evidence="1" id="KW-0175">Coiled coil</keyword>
<dbReference type="Proteomes" id="UP000245252">
    <property type="component" value="Unassembled WGS sequence"/>
</dbReference>
<keyword evidence="4" id="KW-1185">Reference proteome</keyword>
<evidence type="ECO:0000256" key="1">
    <source>
        <dbReference type="SAM" id="Coils"/>
    </source>
</evidence>
<evidence type="ECO:0000313" key="3">
    <source>
        <dbReference type="EMBL" id="PWE53945.1"/>
    </source>
</evidence>
<proteinExistence type="predicted"/>
<name>A0A2U2DKW0_9HYPH</name>
<dbReference type="AlphaFoldDB" id="A0A2U2DKW0"/>
<feature type="domain" description="DUF2382" evidence="2">
    <location>
        <begin position="44"/>
        <end position="153"/>
    </location>
</feature>
<comment type="caution">
    <text evidence="3">The sequence shown here is derived from an EMBL/GenBank/DDBJ whole genome shotgun (WGS) entry which is preliminary data.</text>
</comment>
<sequence length="170" mass="19905">MEKDPERIRSQSISNGLTAEPFSRSFRFGHAIVWNDLVTRTDKIQRVEEQLEVAKRRVSDGQVKVRTKTELDHETVEQDLKQVTASIERIPIGLEVDEFPQIRTEGDTTIVPICEERVIVEKRLVLVEEIRIKREITVQHERVPISLRKQKFVVERIYPNSKEHTHDTDL</sequence>